<evidence type="ECO:0000313" key="5">
    <source>
        <dbReference type="Proteomes" id="UP000214739"/>
    </source>
</evidence>
<dbReference type="InterPro" id="IPR044081">
    <property type="entry name" value="DUF5776"/>
</dbReference>
<dbReference type="RefSeq" id="WP_057962498.1">
    <property type="nucleotide sequence ID" value="NZ_BAAAXO010000080.1"/>
</dbReference>
<accession>A0A224V499</accession>
<dbReference type="EMBL" id="PUFL01000039">
    <property type="protein sequence ID" value="TDG92794.1"/>
    <property type="molecule type" value="Genomic_DNA"/>
</dbReference>
<keyword evidence="6" id="KW-1185">Reference proteome</keyword>
<dbReference type="Proteomes" id="UP000214739">
    <property type="component" value="Unassembled WGS sequence"/>
</dbReference>
<feature type="region of interest" description="Disordered" evidence="1">
    <location>
        <begin position="1109"/>
        <end position="1146"/>
    </location>
</feature>
<dbReference type="Pfam" id="PF19087">
    <property type="entry name" value="DUF5776"/>
    <property type="match status" value="2"/>
</dbReference>
<sequence length="1375" mass="150167">MKLIRFNKEWQKWLLVVGLWLLSALFVTGTPAAGAQTIDRSATIPAIQNTLSKAVSDQNQAVPNQPDATADSGQHSSNVNLTNSTVEFDPAIITDPTTQNNFYPSQTINLMALIEAQGTGKDYVNGNVKIFLSKDIFEPISASDVSSSDFLRSPATISETDTDYVINLPVGTVPSGAHIGIPFLATLKPGKVHDDKTYQIPSKYYDSDNTLLFETDKFAVHALTNPPTTSGPGVRTSLDESHWDNANKLKSAQKISVNGNGYYNNINSYTYNSQTEPGDYTFTVQLPTGDTVPDGGSGAWTYHPETHQLTQNVTIDTSSGQSSNAALGSFDLTIPAGYAAGDVLDLPMTVTGPNGKVSVTSNQVEVDKYQTPPTPTTYFSIDGSKRILFGTGTWNSDVNKISTDTPVISTIAPLSSMTVGKYGDDNNVDSAALASVTDTPQFDYPITQVAFNDTTSLSADIKQKLDQNKVEGVYNDNGTDKTVNLGTVSFGSPLKLKQADQRQYSSIKITFTSPVQMSQADAGRFSLNITGHLTQATIDAFKASQSSSQDYYNYMSASFFPAGSSVYTGTTSSSDYIRLTKDIPSVGLGNSGLTLSGQNGTQMLGGKPLLANLQVSAYNNGNDKILPQNGKLVYLVPDGVSLDSTDTADIKNLKNLTVQENYAGSGKTAIIGEITNATDFGTSNGWINYQIPLTADASVYSGSYNVESFFVFTNNNGKVGNKTDLSVDGDAAGTPDKYGLYASTNNSKGIISDKASFTYLPDRKLVNANKVKVLNPETNQWSEPVSDTGNNAFTNDKIEYVDSLKNDGLSPYQYLDVIGVLPHPNDVKINGGRGSNISIHLTGPINLDNDGYTVSYSTATPSTDLIKNYDAKFETTESDWSKVTMIRIKSKAGTVGIGDLINFTYPAQVPNINKDDPDAKKAQGINTFIVRTSDNDVNLLESTPATVHAKQPYVPVTLQFWTKDQDGTEHQIADAKTFDDQKIGSTFTKNAADYPIDHYIPVDSQDHSVKVSRDANQNVLKLWYKAKPNDATVNGVFKFQDTSGATLAKDVDFSGTSGYRYDVTILKAVKAAQKTILGQGYHLSATVGDPQGIFALGKPVAVIYKYEKSVTPPNPNPKPEPKPTPTPTPNPTPQPNPTPTPKPNEPIAAKNEAVYALKKVYLYQKPTFKKSQRKAGYISKPRVYRPMFVVTGYARSTNGVLRYKLRDVNYLTKNRRKTGYITARWAYIRPVYYQSKHKTLTVINPRGVNEYRAADLSGKVRNFKQGQVLHVKKFVHHNLTTRYVLTNGHYITGNRKLVQMGRKSFPKAVKAKTAINRYTTVNLTHKNKHYRKGKVFKVRAINYSHANSVTHHGTMRYKVIGDYITANRHFVKVVK</sequence>
<evidence type="ECO:0000259" key="2">
    <source>
        <dbReference type="Pfam" id="PF19087"/>
    </source>
</evidence>
<feature type="domain" description="DUF5776" evidence="2">
    <location>
        <begin position="1306"/>
        <end position="1371"/>
    </location>
</feature>
<feature type="region of interest" description="Disordered" evidence="1">
    <location>
        <begin position="57"/>
        <end position="80"/>
    </location>
</feature>
<dbReference type="EMBL" id="BDGB01000044">
    <property type="protein sequence ID" value="GAW71788.1"/>
    <property type="molecule type" value="Genomic_DNA"/>
</dbReference>
<evidence type="ECO:0000256" key="1">
    <source>
        <dbReference type="SAM" id="MobiDB-lite"/>
    </source>
</evidence>
<evidence type="ECO:0000313" key="4">
    <source>
        <dbReference type="EMBL" id="TDG92794.1"/>
    </source>
</evidence>
<dbReference type="Proteomes" id="UP000294668">
    <property type="component" value="Unassembled WGS sequence"/>
</dbReference>
<reference evidence="4" key="3">
    <citation type="submission" date="2019-02" db="EMBL/GenBank/DDBJ databases">
        <authorList>
            <person name="Buron G."/>
            <person name="Chaylann A."/>
            <person name="Dolejs I."/>
            <person name="Forster J."/>
            <person name="Miks M.H."/>
        </authorList>
    </citation>
    <scope>NUCLEOTIDE SEQUENCE</scope>
    <source>
        <strain evidence="4">DSM 10551</strain>
    </source>
</reference>
<proteinExistence type="predicted"/>
<reference evidence="3 5" key="1">
    <citation type="journal article" date="2017" name="Biosci Microbiota Food Health">
        <title>Genomic characterization reconfirms the taxonomic status of Lactobacillus parakefiri.</title>
        <authorList>
            <person name="Tanizawa Y."/>
            <person name="Kobayashi H."/>
            <person name="Kaminuma E."/>
            <person name="Sakamoto M."/>
            <person name="Ohkuma M."/>
            <person name="Nakamura Y."/>
            <person name="Arita M."/>
            <person name="Tohno M."/>
        </authorList>
    </citation>
    <scope>NUCLEOTIDE SEQUENCE [LARGE SCALE GENOMIC DNA]</scope>
    <source>
        <strain evidence="3 5">JCM 8573</strain>
    </source>
</reference>
<evidence type="ECO:0000313" key="3">
    <source>
        <dbReference type="EMBL" id="GAW71788.1"/>
    </source>
</evidence>
<comment type="caution">
    <text evidence="3">The sequence shown here is derived from an EMBL/GenBank/DDBJ whole genome shotgun (WGS) entry which is preliminary data.</text>
</comment>
<gene>
    <name evidence="4" type="ORF">C5L28_001659</name>
    <name evidence="3" type="ORF">LPKJCM_00891</name>
</gene>
<evidence type="ECO:0000313" key="6">
    <source>
        <dbReference type="Proteomes" id="UP000294668"/>
    </source>
</evidence>
<name>A0A224V499_9LACO</name>
<reference evidence="4 6" key="2">
    <citation type="journal article" date="2019" name="Appl. Microbiol. Biotechnol.">
        <title>Uncovering carbohydrate metabolism through a genotype-phenotype association study of 56 lactic acid bacteria genomes.</title>
        <authorList>
            <person name="Buron-Moles G."/>
            <person name="Chailyan A."/>
            <person name="Dolejs I."/>
            <person name="Forster J."/>
            <person name="Miks M.H."/>
        </authorList>
    </citation>
    <scope>NUCLEOTIDE SEQUENCE [LARGE SCALE GENOMIC DNA]</scope>
    <source>
        <strain evidence="4 6">DSM 10551</strain>
    </source>
</reference>
<feature type="compositionally biased region" description="Pro residues" evidence="1">
    <location>
        <begin position="1112"/>
        <end position="1144"/>
    </location>
</feature>
<organism evidence="3 5">
    <name type="scientific">Lentilactobacillus parakefiri</name>
    <dbReference type="NCBI Taxonomy" id="152332"/>
    <lineage>
        <taxon>Bacteria</taxon>
        <taxon>Bacillati</taxon>
        <taxon>Bacillota</taxon>
        <taxon>Bacilli</taxon>
        <taxon>Lactobacillales</taxon>
        <taxon>Lactobacillaceae</taxon>
        <taxon>Lentilactobacillus</taxon>
    </lineage>
</organism>
<dbReference type="Gene3D" id="3.10.20.320">
    <property type="entry name" value="Putative peptidoglycan bound protein (lpxtg motif)"/>
    <property type="match status" value="1"/>
</dbReference>
<feature type="domain" description="DUF5776" evidence="2">
    <location>
        <begin position="1232"/>
        <end position="1298"/>
    </location>
</feature>
<protein>
    <recommendedName>
        <fullName evidence="2">DUF5776 domain-containing protein</fullName>
    </recommendedName>
</protein>